<comment type="caution">
    <text evidence="1">The sequence shown here is derived from an EMBL/GenBank/DDBJ whole genome shotgun (WGS) entry which is preliminary data.</text>
</comment>
<sequence>MIERDLAPGKYNQNADAILKHAPAITFPKSLRFASQKVNMTDKEHQRELLTVDSPGPMYNPGSTLRNGVKPRCQKSFTAPTPPQAGTCLPTVNKAPTRSSRDSWFSTINRKDVLLLPPSPQKPVVILSPLAIETRDVEKTKTNSLLSIKSSKLKSIGSLFGHQDRFGALRCKVKRKEDTSRPRRTQLISVQHARENLGEYSPGPIYNPHRPVCSGGRLAPALKTSFREAYLRNVHSIKNPNSNLSSRSTWLSGNIQKQQNGIETVVVCTGDIIPGPGSYIDPPSSFSKPSHNIRARNLVNKNGSNEK</sequence>
<dbReference type="Proteomes" id="UP000053237">
    <property type="component" value="Unassembled WGS sequence"/>
</dbReference>
<keyword evidence="2" id="KW-1185">Reference proteome</keyword>
<dbReference type="AlphaFoldDB" id="A0A024GU73"/>
<dbReference type="InParanoid" id="A0A024GU73"/>
<dbReference type="EMBL" id="CAIX01000403">
    <property type="protein sequence ID" value="CCI50146.1"/>
    <property type="molecule type" value="Genomic_DNA"/>
</dbReference>
<reference evidence="1 2" key="1">
    <citation type="submission" date="2012-05" db="EMBL/GenBank/DDBJ databases">
        <title>Recombination and specialization in a pathogen metapopulation.</title>
        <authorList>
            <person name="Gardiner A."/>
            <person name="Kemen E."/>
            <person name="Schultz-Larsen T."/>
            <person name="MacLean D."/>
            <person name="Van Oosterhout C."/>
            <person name="Jones J.D.G."/>
        </authorList>
    </citation>
    <scope>NUCLEOTIDE SEQUENCE [LARGE SCALE GENOMIC DNA]</scope>
    <source>
        <strain evidence="1 2">Ac Nc2</strain>
    </source>
</reference>
<accession>A0A024GU73</accession>
<protein>
    <submittedName>
        <fullName evidence="1">Uncharacterized protein</fullName>
    </submittedName>
</protein>
<evidence type="ECO:0000313" key="2">
    <source>
        <dbReference type="Proteomes" id="UP000053237"/>
    </source>
</evidence>
<gene>
    <name evidence="1" type="ORF">BN9_116820</name>
</gene>
<evidence type="ECO:0000313" key="1">
    <source>
        <dbReference type="EMBL" id="CCI50146.1"/>
    </source>
</evidence>
<organism evidence="1 2">
    <name type="scientific">Albugo candida</name>
    <dbReference type="NCBI Taxonomy" id="65357"/>
    <lineage>
        <taxon>Eukaryota</taxon>
        <taxon>Sar</taxon>
        <taxon>Stramenopiles</taxon>
        <taxon>Oomycota</taxon>
        <taxon>Peronosporomycetes</taxon>
        <taxon>Albuginales</taxon>
        <taxon>Albuginaceae</taxon>
        <taxon>Albugo</taxon>
    </lineage>
</organism>
<dbReference type="OrthoDB" id="65581at2759"/>
<proteinExistence type="predicted"/>
<name>A0A024GU73_9STRA</name>